<evidence type="ECO:0000313" key="9">
    <source>
        <dbReference type="Proteomes" id="UP001501175"/>
    </source>
</evidence>
<gene>
    <name evidence="8" type="ORF">GCM10023189_11170</name>
</gene>
<dbReference type="Gene3D" id="3.40.1050.10">
    <property type="entry name" value="Carbonic anhydrase"/>
    <property type="match status" value="1"/>
</dbReference>
<comment type="subcellular location">
    <subcellularLocation>
        <location evidence="1">Membrane</location>
        <topology evidence="1">Multi-pass membrane protein</topology>
    </subcellularLocation>
</comment>
<comment type="similarity">
    <text evidence="2">Belongs to the beta-class carbonic anhydrase family.</text>
</comment>
<keyword evidence="5 6" id="KW-0472">Membrane</keyword>
<dbReference type="Pfam" id="PF00916">
    <property type="entry name" value="Sulfate_transp"/>
    <property type="match status" value="1"/>
</dbReference>
<keyword evidence="3 6" id="KW-0812">Transmembrane</keyword>
<feature type="transmembrane region" description="Helical" evidence="6">
    <location>
        <begin position="314"/>
        <end position="345"/>
    </location>
</feature>
<dbReference type="SMART" id="SM00947">
    <property type="entry name" value="Pro_CA"/>
    <property type="match status" value="1"/>
</dbReference>
<feature type="transmembrane region" description="Helical" evidence="6">
    <location>
        <begin position="12"/>
        <end position="30"/>
    </location>
</feature>
<organism evidence="8 9">
    <name type="scientific">Nibrella saemangeumensis</name>
    <dbReference type="NCBI Taxonomy" id="1084526"/>
    <lineage>
        <taxon>Bacteria</taxon>
        <taxon>Pseudomonadati</taxon>
        <taxon>Bacteroidota</taxon>
        <taxon>Cytophagia</taxon>
        <taxon>Cytophagales</taxon>
        <taxon>Spirosomataceae</taxon>
        <taxon>Nibrella</taxon>
    </lineage>
</organism>
<sequence>MSAILQLNNFEVFLTAVLIAGGLQLIMGLLKAGFVANYIPTNVIKGLLAAIGIILILKQIPHAFGYDKDPQDDFSFIQPDGENTFSVLIKMWEFITPGAVVISIVSLVVLLLWDKTPLKKFKYIPSSLFVVMLGVGLDQFFCNYIPYLCVGTLQMVNLPPIDTSNLAAYFYWPALASLGNYQVWLVGATIAAVASLETLLNIEAVDNLDPLKRESPPNRELVAQGIGNMVAGLFGGIPITSVVVRSSVNIQAGNATKLSAILHGVFMLVSVLMLSQLLNLIPLASLAAILLLTGYKLTKVAVFKEMYRKGLRQFIPFLVTIVAIVFTDLLIGILIGFAVSIFYLLRSNYRNPFKLNTATLHIGEVIKIDLSDEVSFLNKASVKDTLWSIPPGSKVVINATRSSFIDGDVLEVIDDFKTAVAPQRAIQLNIIGLKEKYELSDYVHFVSDDSVQFVNVLDQDVQQNLSPAGILDFLRAGNDRFIRGEHHDKYFPHQVNATSAEQNPIAVIIACIDSRTSPELVFDAGIGDLLIIRIAGNIINPDIVGSVELAVKEIGAKLVIVMGHSNCGAIKAAVDGIHEGNIGHITKKINRVITNSVYTRTSIDTSHANVMQQITWLNARNSVKELLAQSSYLESRYLAREVGVLPAYYDTSSGKVLFDEQPVSRSVA</sequence>
<evidence type="ECO:0000256" key="6">
    <source>
        <dbReference type="SAM" id="Phobius"/>
    </source>
</evidence>
<dbReference type="InterPro" id="IPR001902">
    <property type="entry name" value="SLC26A/SulP_fam"/>
</dbReference>
<keyword evidence="9" id="KW-1185">Reference proteome</keyword>
<dbReference type="InterPro" id="IPR036874">
    <property type="entry name" value="Carbonic_anhydrase_sf"/>
</dbReference>
<keyword evidence="4 6" id="KW-1133">Transmembrane helix</keyword>
<evidence type="ECO:0000256" key="4">
    <source>
        <dbReference type="ARBA" id="ARBA00022989"/>
    </source>
</evidence>
<dbReference type="Proteomes" id="UP001501175">
    <property type="component" value="Unassembled WGS sequence"/>
</dbReference>
<evidence type="ECO:0000256" key="2">
    <source>
        <dbReference type="ARBA" id="ARBA00006217"/>
    </source>
</evidence>
<dbReference type="InterPro" id="IPR011547">
    <property type="entry name" value="SLC26A/SulP_dom"/>
</dbReference>
<evidence type="ECO:0000256" key="1">
    <source>
        <dbReference type="ARBA" id="ARBA00004141"/>
    </source>
</evidence>
<evidence type="ECO:0000256" key="3">
    <source>
        <dbReference type="ARBA" id="ARBA00022692"/>
    </source>
</evidence>
<protein>
    <submittedName>
        <fullName evidence="8">SulP family inorganic anion transporter</fullName>
    </submittedName>
</protein>
<name>A0ABP8MH25_9BACT</name>
<dbReference type="EMBL" id="BAABHD010000012">
    <property type="protein sequence ID" value="GAA4450470.1"/>
    <property type="molecule type" value="Genomic_DNA"/>
</dbReference>
<dbReference type="Pfam" id="PF00484">
    <property type="entry name" value="Pro_CA"/>
    <property type="match status" value="1"/>
</dbReference>
<accession>A0ABP8MH25</accession>
<dbReference type="InterPro" id="IPR001765">
    <property type="entry name" value="Carbonic_anhydrase"/>
</dbReference>
<feature type="transmembrane region" description="Helical" evidence="6">
    <location>
        <begin position="264"/>
        <end position="293"/>
    </location>
</feature>
<feature type="domain" description="SLC26A/SulP transporter" evidence="7">
    <location>
        <begin position="9"/>
        <end position="311"/>
    </location>
</feature>
<proteinExistence type="inferred from homology"/>
<reference evidence="9" key="1">
    <citation type="journal article" date="2019" name="Int. J. Syst. Evol. Microbiol.">
        <title>The Global Catalogue of Microorganisms (GCM) 10K type strain sequencing project: providing services to taxonomists for standard genome sequencing and annotation.</title>
        <authorList>
            <consortium name="The Broad Institute Genomics Platform"/>
            <consortium name="The Broad Institute Genome Sequencing Center for Infectious Disease"/>
            <person name="Wu L."/>
            <person name="Ma J."/>
        </authorList>
    </citation>
    <scope>NUCLEOTIDE SEQUENCE [LARGE SCALE GENOMIC DNA]</scope>
    <source>
        <strain evidence="9">JCM 17927</strain>
    </source>
</reference>
<evidence type="ECO:0000259" key="7">
    <source>
        <dbReference type="Pfam" id="PF00916"/>
    </source>
</evidence>
<dbReference type="PANTHER" id="PTHR11814">
    <property type="entry name" value="SULFATE TRANSPORTER"/>
    <property type="match status" value="1"/>
</dbReference>
<feature type="transmembrane region" description="Helical" evidence="6">
    <location>
        <begin position="181"/>
        <end position="200"/>
    </location>
</feature>
<feature type="transmembrane region" description="Helical" evidence="6">
    <location>
        <begin position="42"/>
        <end position="60"/>
    </location>
</feature>
<evidence type="ECO:0000256" key="5">
    <source>
        <dbReference type="ARBA" id="ARBA00023136"/>
    </source>
</evidence>
<feature type="transmembrane region" description="Helical" evidence="6">
    <location>
        <begin position="125"/>
        <end position="147"/>
    </location>
</feature>
<comment type="caution">
    <text evidence="8">The sequence shown here is derived from an EMBL/GenBank/DDBJ whole genome shotgun (WGS) entry which is preliminary data.</text>
</comment>
<feature type="transmembrane region" description="Helical" evidence="6">
    <location>
        <begin position="94"/>
        <end position="113"/>
    </location>
</feature>
<feature type="transmembrane region" description="Helical" evidence="6">
    <location>
        <begin position="221"/>
        <end position="244"/>
    </location>
</feature>
<evidence type="ECO:0000313" key="8">
    <source>
        <dbReference type="EMBL" id="GAA4450470.1"/>
    </source>
</evidence>
<dbReference type="SUPFAM" id="SSF53056">
    <property type="entry name" value="beta-carbonic anhydrase, cab"/>
    <property type="match status" value="1"/>
</dbReference>